<name>A0A8K0HS57_9ROSA</name>
<dbReference type="AlphaFoldDB" id="A0A8K0HS57"/>
<comment type="caution">
    <text evidence="1">The sequence shown here is derived from an EMBL/GenBank/DDBJ whole genome shotgun (WGS) entry which is preliminary data.</text>
</comment>
<protein>
    <submittedName>
        <fullName evidence="1">Uncharacterized protein</fullName>
    </submittedName>
</protein>
<dbReference type="EMBL" id="VOIH02000001">
    <property type="protein sequence ID" value="KAF3457419.1"/>
    <property type="molecule type" value="Genomic_DNA"/>
</dbReference>
<evidence type="ECO:0000313" key="1">
    <source>
        <dbReference type="EMBL" id="KAF3457419.1"/>
    </source>
</evidence>
<organism evidence="1 2">
    <name type="scientific">Rhamnella rubrinervis</name>
    <dbReference type="NCBI Taxonomy" id="2594499"/>
    <lineage>
        <taxon>Eukaryota</taxon>
        <taxon>Viridiplantae</taxon>
        <taxon>Streptophyta</taxon>
        <taxon>Embryophyta</taxon>
        <taxon>Tracheophyta</taxon>
        <taxon>Spermatophyta</taxon>
        <taxon>Magnoliopsida</taxon>
        <taxon>eudicotyledons</taxon>
        <taxon>Gunneridae</taxon>
        <taxon>Pentapetalae</taxon>
        <taxon>rosids</taxon>
        <taxon>fabids</taxon>
        <taxon>Rosales</taxon>
        <taxon>Rhamnaceae</taxon>
        <taxon>rhamnoid group</taxon>
        <taxon>Rhamneae</taxon>
        <taxon>Rhamnella</taxon>
    </lineage>
</organism>
<reference evidence="1" key="1">
    <citation type="submission" date="2020-03" db="EMBL/GenBank/DDBJ databases">
        <title>A high-quality chromosome-level genome assembly of a woody plant with both climbing and erect habits, Rhamnella rubrinervis.</title>
        <authorList>
            <person name="Lu Z."/>
            <person name="Yang Y."/>
            <person name="Zhu X."/>
            <person name="Sun Y."/>
        </authorList>
    </citation>
    <scope>NUCLEOTIDE SEQUENCE</scope>
    <source>
        <strain evidence="1">BYM</strain>
        <tissue evidence="1">Leaf</tissue>
    </source>
</reference>
<proteinExistence type="predicted"/>
<gene>
    <name evidence="1" type="ORF">FNV43_RR02077</name>
</gene>
<dbReference type="Proteomes" id="UP000796880">
    <property type="component" value="Unassembled WGS sequence"/>
</dbReference>
<accession>A0A8K0HS57</accession>
<keyword evidence="2" id="KW-1185">Reference proteome</keyword>
<evidence type="ECO:0000313" key="2">
    <source>
        <dbReference type="Proteomes" id="UP000796880"/>
    </source>
</evidence>
<sequence>MATFGHVATGSPFSFSFLPLHLCSSSDLKSQPHQYWPYPCHPTPPHASPPLATATVIHTYPKSATLYSHRLAPLPSRLAPTHGNHPSFSRFGASTTGCGADVSVLLRLTSSLCPLMINLEVKIPLNNMDLQGTGFHFVGLLGAGHG</sequence>